<accession>A0A1G8J6X2</accession>
<dbReference type="GO" id="GO:0016887">
    <property type="term" value="F:ATP hydrolysis activity"/>
    <property type="evidence" value="ECO:0007669"/>
    <property type="project" value="InterPro"/>
</dbReference>
<keyword evidence="8" id="KW-1185">Reference proteome</keyword>
<feature type="coiled-coil region" evidence="4">
    <location>
        <begin position="707"/>
        <end position="825"/>
    </location>
</feature>
<evidence type="ECO:0000256" key="4">
    <source>
        <dbReference type="SAM" id="Coils"/>
    </source>
</evidence>
<evidence type="ECO:0000313" key="8">
    <source>
        <dbReference type="Proteomes" id="UP000198853"/>
    </source>
</evidence>
<dbReference type="AlphaFoldDB" id="A0A1G8J6X2"/>
<comment type="similarity">
    <text evidence="1">Belongs to the SMC family. SbcC subfamily.</text>
</comment>
<dbReference type="SUPFAM" id="SSF52540">
    <property type="entry name" value="P-loop containing nucleoside triphosphate hydrolases"/>
    <property type="match status" value="2"/>
</dbReference>
<feature type="compositionally biased region" description="Basic and acidic residues" evidence="5">
    <location>
        <begin position="414"/>
        <end position="430"/>
    </location>
</feature>
<dbReference type="Proteomes" id="UP000198853">
    <property type="component" value="Unassembled WGS sequence"/>
</dbReference>
<feature type="coiled-coil region" evidence="4">
    <location>
        <begin position="622"/>
        <end position="666"/>
    </location>
</feature>
<feature type="coiled-coil region" evidence="4">
    <location>
        <begin position="946"/>
        <end position="973"/>
    </location>
</feature>
<evidence type="ECO:0000313" key="7">
    <source>
        <dbReference type="EMBL" id="SDI26926.1"/>
    </source>
</evidence>
<keyword evidence="7" id="KW-0378">Hydrolase</keyword>
<dbReference type="InterPro" id="IPR038729">
    <property type="entry name" value="Rad50/SbcC_AAA"/>
</dbReference>
<evidence type="ECO:0000256" key="2">
    <source>
        <dbReference type="ARBA" id="ARBA00011322"/>
    </source>
</evidence>
<keyword evidence="7" id="KW-0269">Exonuclease</keyword>
<dbReference type="PANTHER" id="PTHR32114:SF2">
    <property type="entry name" value="ABC TRANSPORTER ABCH.3"/>
    <property type="match status" value="1"/>
</dbReference>
<keyword evidence="7" id="KW-0540">Nuclease</keyword>
<dbReference type="InterPro" id="IPR027417">
    <property type="entry name" value="P-loop_NTPase"/>
</dbReference>
<feature type="compositionally biased region" description="Basic and acidic residues" evidence="5">
    <location>
        <begin position="293"/>
        <end position="338"/>
    </location>
</feature>
<reference evidence="7 8" key="1">
    <citation type="submission" date="2016-10" db="EMBL/GenBank/DDBJ databases">
        <authorList>
            <person name="de Groot N.N."/>
        </authorList>
    </citation>
    <scope>NUCLEOTIDE SEQUENCE [LARGE SCALE GENOMIC DNA]</scope>
    <source>
        <strain evidence="7 8">DSM 21771</strain>
    </source>
</reference>
<evidence type="ECO:0000256" key="1">
    <source>
        <dbReference type="ARBA" id="ARBA00006930"/>
    </source>
</evidence>
<evidence type="ECO:0000256" key="5">
    <source>
        <dbReference type="SAM" id="MobiDB-lite"/>
    </source>
</evidence>
<dbReference type="Pfam" id="PF13558">
    <property type="entry name" value="SbcC_Walker_B"/>
    <property type="match status" value="1"/>
</dbReference>
<feature type="compositionally biased region" description="Basic and acidic residues" evidence="5">
    <location>
        <begin position="395"/>
        <end position="407"/>
    </location>
</feature>
<dbReference type="OrthoDB" id="9795626at2"/>
<dbReference type="GO" id="GO:0006302">
    <property type="term" value="P:double-strand break repair"/>
    <property type="evidence" value="ECO:0007669"/>
    <property type="project" value="InterPro"/>
</dbReference>
<dbReference type="PANTHER" id="PTHR32114">
    <property type="entry name" value="ABC TRANSPORTER ABCH.3"/>
    <property type="match status" value="1"/>
</dbReference>
<evidence type="ECO:0000259" key="6">
    <source>
        <dbReference type="Pfam" id="PF13476"/>
    </source>
</evidence>
<evidence type="ECO:0000256" key="3">
    <source>
        <dbReference type="ARBA" id="ARBA00013368"/>
    </source>
</evidence>
<organism evidence="7 8">
    <name type="scientific">Natribacillus halophilus</name>
    <dbReference type="NCBI Taxonomy" id="549003"/>
    <lineage>
        <taxon>Bacteria</taxon>
        <taxon>Bacillati</taxon>
        <taxon>Bacillota</taxon>
        <taxon>Bacilli</taxon>
        <taxon>Bacillales</taxon>
        <taxon>Bacillaceae</taxon>
        <taxon>Natribacillus</taxon>
    </lineage>
</organism>
<protein>
    <recommendedName>
        <fullName evidence="3">Nuclease SbcCD subunit C</fullName>
    </recommendedName>
</protein>
<sequence length="1134" mass="130588">MRPLQLNVRGLHSFREEQTIDFNHLCAGGVFGIFGPTGSGKSTILDAMTFALYGKISRSGAAGASMINQSESEVAVSFSFRLGERMFTAERRAKRNDSQLKTTRSRLIETTSDASVVLADKTGAMNREVENIIGLKIDDFTRAVVLPQNKFSEFLSLKGAERGEVLQRLFDLHKYGDELNEKVKNHLAESETQRRTIEGEQNGLGDASKVALAQARQAVVQVENELKQAASEKDELETKWKKARDIREQQNIREELLSERETLSQEQPQHERRLQALRLSAIAHHLLPYIEDKERSEQARDEAEEALRISQAESEKLEKDEKEAENIYRTAREKRQAEEPDLTVKISQLEEAETLETQLQDSAEKIEETRTEETRLQKEQMTAQREWEQATEEDTQAKEALQEKESELTTLEDNEPKREQIRRAQEKGDALKQQAQRLEEEKEAEQQAIEIVRQQAAELNDEKAQRERAAEQLAVSQSNLSQWYIDLHEAKREQETWVEAIKEAQTKTINHNQAETIRTLVAHLEEGKACPVCGSEHHPSPGHPVGQVNHHYDALEEARERLQADFQIDRYLLQLDHYSEQIATMIELSALQPPTSGDERPAHPEHMDEDAEHLPTKAQQFLHKLEAKLRSLDKLLKNTRQQIEEVQQYDANLREIETLYRQATTNQKEATTKKQKQADIYQKQNDEWLESFPEHSLSTIDDAWEAAKEEQERQLKLREEVRELQQNREQLRDHLKKAETRQTNMQMSLLQRQTELEQLKNTYQQEQARLQQWLGENTSASAALTEAKDRRQFLQSEEKTAEETFQKATRKHQEAQQQQAAAAKQRTAAIEQYHLAEERWQQQLNTSEGREAEKHFAHHEELTSAAIQDYCLTNNDRKKYEEDTRNFETRLSHTNQRLSEVEKTLDGQRVTDEEWEVLDNTLQQKEAHVEKLLGDQSVARSKWEDLQDKHHRYQELEEERQQLVTKIGHYRELANVFRGKAFVDFIAEEQLMQVTRHASERLHALTQGRYALTLDSNGGFLIADYFNGGQKRPTSTLSGGETFLTSLALALSLSVSIQLRGQHPLEFFFLDEGFGTLDAELLDTVVNALEQLQTEQLAVGVISHVPELQERLHKRLLVEAPKPGGEGSRLTITS</sequence>
<dbReference type="RefSeq" id="WP_090395564.1">
    <property type="nucleotide sequence ID" value="NZ_FNEN01000001.1"/>
</dbReference>
<dbReference type="EMBL" id="FNEN01000001">
    <property type="protein sequence ID" value="SDI26926.1"/>
    <property type="molecule type" value="Genomic_DNA"/>
</dbReference>
<feature type="region of interest" description="Disordered" evidence="5">
    <location>
        <begin position="293"/>
        <end position="441"/>
    </location>
</feature>
<feature type="compositionally biased region" description="Basic and acidic residues" evidence="5">
    <location>
        <begin position="362"/>
        <end position="378"/>
    </location>
</feature>
<keyword evidence="4" id="KW-0175">Coiled coil</keyword>
<comment type="subunit">
    <text evidence="2">Heterodimer of SbcC and SbcD.</text>
</comment>
<dbReference type="GO" id="GO:0004527">
    <property type="term" value="F:exonuclease activity"/>
    <property type="evidence" value="ECO:0007669"/>
    <property type="project" value="UniProtKB-KW"/>
</dbReference>
<feature type="domain" description="Rad50/SbcC-type AAA" evidence="6">
    <location>
        <begin position="6"/>
        <end position="258"/>
    </location>
</feature>
<dbReference type="Gene3D" id="3.40.50.300">
    <property type="entry name" value="P-loop containing nucleotide triphosphate hydrolases"/>
    <property type="match status" value="2"/>
</dbReference>
<gene>
    <name evidence="7" type="ORF">SAMN04488123_10162</name>
</gene>
<dbReference type="Pfam" id="PF13476">
    <property type="entry name" value="AAA_23"/>
    <property type="match status" value="1"/>
</dbReference>
<proteinExistence type="inferred from homology"/>
<name>A0A1G8J6X2_9BACI</name>